<gene>
    <name evidence="3" type="ORF">NAEGRDRAFT_47059</name>
</gene>
<proteinExistence type="predicted"/>
<protein>
    <submittedName>
        <fullName evidence="3">Predicted protein</fullName>
    </submittedName>
</protein>
<accession>D2V6G9</accession>
<dbReference type="Pfam" id="PF00646">
    <property type="entry name" value="F-box"/>
    <property type="match status" value="1"/>
</dbReference>
<sequence>MSLSDDSFTKTKRKYSDYEKDYKEEDDADDELIYDRFDKKRKGEEELIATIGISSVSHQFRRVWKETPNGIVYNMIIQLNYSFKKRSCSLDDRIQVANFSKSAIIGAFIQGESSEKILSKTERFVDELSKIKDKSENFTNAISRIDRFDYGQDDKMYYGASLRRAAGFEISFAFNFTIKKMSAQESEETSNSCYSSDDEEQSQGTKRKLDDDDFISKNKKQKQTIIGVQTLGQMPDEIIEQIFDFIPNRYSAIRVSGVSQQFRRVWKKTTFGIVYNMIIELNYSFVKHSYSLDKQIGIGRIVKEEINQLFAEKEDEKQDLFYEQQADLLIEELRKKENMSENFTKALSEITRFDYGEERDVPNGVCMGVSKGMEIEFGDLGMIRFWKWDQIYVKHGDSIESGIMSESLLDLNLTEEEWNIIIETAGSKADLWLRYKNFEHHNEVGSIFEDHLLEISSELW</sequence>
<dbReference type="InParanoid" id="D2V6G9"/>
<dbReference type="OrthoDB" id="976179at2759"/>
<dbReference type="SUPFAM" id="SSF81383">
    <property type="entry name" value="F-box domain"/>
    <property type="match status" value="1"/>
</dbReference>
<dbReference type="PROSITE" id="PS50181">
    <property type="entry name" value="FBOX"/>
    <property type="match status" value="1"/>
</dbReference>
<evidence type="ECO:0000259" key="2">
    <source>
        <dbReference type="PROSITE" id="PS50181"/>
    </source>
</evidence>
<organism evidence="4">
    <name type="scientific">Naegleria gruberi</name>
    <name type="common">Amoeba</name>
    <dbReference type="NCBI Taxonomy" id="5762"/>
    <lineage>
        <taxon>Eukaryota</taxon>
        <taxon>Discoba</taxon>
        <taxon>Heterolobosea</taxon>
        <taxon>Tetramitia</taxon>
        <taxon>Eutetramitia</taxon>
        <taxon>Vahlkampfiidae</taxon>
        <taxon>Naegleria</taxon>
    </lineage>
</organism>
<dbReference type="InterPro" id="IPR001810">
    <property type="entry name" value="F-box_dom"/>
</dbReference>
<dbReference type="Proteomes" id="UP000006671">
    <property type="component" value="Unassembled WGS sequence"/>
</dbReference>
<dbReference type="AlphaFoldDB" id="D2V6G9"/>
<feature type="domain" description="F-box" evidence="2">
    <location>
        <begin position="228"/>
        <end position="278"/>
    </location>
</feature>
<evidence type="ECO:0000313" key="4">
    <source>
        <dbReference type="Proteomes" id="UP000006671"/>
    </source>
</evidence>
<evidence type="ECO:0000313" key="3">
    <source>
        <dbReference type="EMBL" id="EFC47444.1"/>
    </source>
</evidence>
<feature type="region of interest" description="Disordered" evidence="1">
    <location>
        <begin position="187"/>
        <end position="213"/>
    </location>
</feature>
<dbReference type="KEGG" id="ngr:NAEGRDRAFT_47059"/>
<evidence type="ECO:0000256" key="1">
    <source>
        <dbReference type="SAM" id="MobiDB-lite"/>
    </source>
</evidence>
<dbReference type="InterPro" id="IPR036047">
    <property type="entry name" value="F-box-like_dom_sf"/>
</dbReference>
<dbReference type="EMBL" id="GG738854">
    <property type="protein sequence ID" value="EFC47444.1"/>
    <property type="molecule type" value="Genomic_DNA"/>
</dbReference>
<keyword evidence="4" id="KW-1185">Reference proteome</keyword>
<dbReference type="GeneID" id="8861761"/>
<dbReference type="VEuPathDB" id="AmoebaDB:NAEGRDRAFT_47059"/>
<reference evidence="3 4" key="1">
    <citation type="journal article" date="2010" name="Cell">
        <title>The genome of Naegleria gruberi illuminates early eukaryotic versatility.</title>
        <authorList>
            <person name="Fritz-Laylin L.K."/>
            <person name="Prochnik S.E."/>
            <person name="Ginger M.L."/>
            <person name="Dacks J.B."/>
            <person name="Carpenter M.L."/>
            <person name="Field M.C."/>
            <person name="Kuo A."/>
            <person name="Paredez A."/>
            <person name="Chapman J."/>
            <person name="Pham J."/>
            <person name="Shu S."/>
            <person name="Neupane R."/>
            <person name="Cipriano M."/>
            <person name="Mancuso J."/>
            <person name="Tu H."/>
            <person name="Salamov A."/>
            <person name="Lindquist E."/>
            <person name="Shapiro H."/>
            <person name="Lucas S."/>
            <person name="Grigoriev I.V."/>
            <person name="Cande W.Z."/>
            <person name="Fulton C."/>
            <person name="Rokhsar D.S."/>
            <person name="Dawson S.C."/>
        </authorList>
    </citation>
    <scope>NUCLEOTIDE SEQUENCE [LARGE SCALE GENOMIC DNA]</scope>
    <source>
        <strain evidence="3 4">NEG-M</strain>
    </source>
</reference>
<name>D2V6G9_NAEGR</name>
<dbReference type="SMART" id="SM00256">
    <property type="entry name" value="FBOX"/>
    <property type="match status" value="1"/>
</dbReference>
<dbReference type="RefSeq" id="XP_002680188.1">
    <property type="nucleotide sequence ID" value="XM_002680142.1"/>
</dbReference>